<dbReference type="SUPFAM" id="SSF52047">
    <property type="entry name" value="RNI-like"/>
    <property type="match status" value="1"/>
</dbReference>
<feature type="region of interest" description="Disordered" evidence="1">
    <location>
        <begin position="941"/>
        <end position="978"/>
    </location>
</feature>
<feature type="compositionally biased region" description="Basic and acidic residues" evidence="1">
    <location>
        <begin position="1375"/>
        <end position="1384"/>
    </location>
</feature>
<feature type="compositionally biased region" description="Basic and acidic residues" evidence="1">
    <location>
        <begin position="81"/>
        <end position="93"/>
    </location>
</feature>
<dbReference type="InterPro" id="IPR050637">
    <property type="entry name" value="NLRP_innate_immun_reg"/>
</dbReference>
<feature type="compositionally biased region" description="Low complexity" evidence="1">
    <location>
        <begin position="1278"/>
        <end position="1360"/>
    </location>
</feature>
<feature type="compositionally biased region" description="Basic residues" evidence="1">
    <location>
        <begin position="1174"/>
        <end position="1183"/>
    </location>
</feature>
<evidence type="ECO:0000256" key="1">
    <source>
        <dbReference type="SAM" id="MobiDB-lite"/>
    </source>
</evidence>
<feature type="compositionally biased region" description="Low complexity" evidence="1">
    <location>
        <begin position="94"/>
        <end position="108"/>
    </location>
</feature>
<keyword evidence="3" id="KW-1185">Reference proteome</keyword>
<reference evidence="2 3" key="1">
    <citation type="submission" date="2024-04" db="EMBL/GenBank/DDBJ databases">
        <title>Phyllosticta paracitricarpa is synonymous to the EU quarantine fungus P. citricarpa based on phylogenomic analyses.</title>
        <authorList>
            <consortium name="Lawrence Berkeley National Laboratory"/>
            <person name="Van Ingen-Buijs V.A."/>
            <person name="Van Westerhoven A.C."/>
            <person name="Haridas S."/>
            <person name="Skiadas P."/>
            <person name="Martin F."/>
            <person name="Groenewald J.Z."/>
            <person name="Crous P.W."/>
            <person name="Seidl M.F."/>
        </authorList>
    </citation>
    <scope>NUCLEOTIDE SEQUENCE [LARGE SCALE GENOMIC DNA]</scope>
    <source>
        <strain evidence="2 3">CBS 123371</strain>
    </source>
</reference>
<comment type="caution">
    <text evidence="2">The sequence shown here is derived from an EMBL/GenBank/DDBJ whole genome shotgun (WGS) entry which is preliminary data.</text>
</comment>
<feature type="region of interest" description="Disordered" evidence="1">
    <location>
        <begin position="1159"/>
        <end position="1198"/>
    </location>
</feature>
<evidence type="ECO:0000313" key="2">
    <source>
        <dbReference type="EMBL" id="KAK7509705.1"/>
    </source>
</evidence>
<evidence type="ECO:0000313" key="3">
    <source>
        <dbReference type="Proteomes" id="UP001363622"/>
    </source>
</evidence>
<dbReference type="InterPro" id="IPR032675">
    <property type="entry name" value="LRR_dom_sf"/>
</dbReference>
<dbReference type="Proteomes" id="UP001363622">
    <property type="component" value="Unassembled WGS sequence"/>
</dbReference>
<feature type="compositionally biased region" description="Low complexity" evidence="1">
    <location>
        <begin position="1234"/>
        <end position="1244"/>
    </location>
</feature>
<feature type="compositionally biased region" description="Basic and acidic residues" evidence="1">
    <location>
        <begin position="305"/>
        <end position="326"/>
    </location>
</feature>
<gene>
    <name evidence="2" type="ORF">IWZ03DRAFT_402284</name>
</gene>
<feature type="compositionally biased region" description="Pro residues" evidence="1">
    <location>
        <begin position="1256"/>
        <end position="1277"/>
    </location>
</feature>
<proteinExistence type="predicted"/>
<dbReference type="Gene3D" id="3.80.10.10">
    <property type="entry name" value="Ribonuclease Inhibitor"/>
    <property type="match status" value="1"/>
</dbReference>
<sequence length="1442" mass="155112">MDGIHGVDVSWLHHSNKDQLRAAGAAGAAAAAAAAAANPPSSQAHAAAVRDSAPATTHPFRHAEGEILAADAQNMAVSANNHDKDKDDSKTADDAAATAAATATPPKSINKRPSILNRNSQDKTGTMPPDARTLSRRGSWISNLSSKFSSSPGASNGAAANGSPNKGQTNGHSGSLPLVNPYSPGLGQPLPTPAQKREESESMEPYVPQPPESQRGSFLSNALRRLSSGSQAPPATKKPGNGGCVPRKVMNVDPNRERCLVPELDDSKLRRVAFCVDVEIAGTPRYKDDKESPERKKSKTKRLKERGEGEALKNPEAVVKEKEKDGIVAVSNEEVGSVETPNPEGTVLDEKKDAGNGSKKKEKKKRSEAERKERKEKKRRKAEENGSVPMELIRDDEDTSTPDSDQTRPSKPQDRPTTDPLRIYRRCCQLRESPILKRITEQLSDSSNCPIATPGAVNCLNLTGSRLTLADINTLGDWLAVVPVTKLLLEDADLTDEGVRVVLAGLLAAKLPEFRRRRNSCSESSERTGVVEKLSLKNNPRITREGWKHISLFIYMCRSLKALDVSNVFFPQPRVPPKVHPSEQKKQVKVPIDDVAEILCKSLSERLGGSHLEELLMANCALTANNVRKIVDGVVVSGIQRLGLSGNSLDDEGLEHVVRYLRSGVCHGLDLGGNDLCNRLARLCEGLNEKIPLWALGLADCNLSPDAIKPLFPRLVAMSNFRFIDLSHNHSLFAQDPSALGTLRKYMPQMRFLKRIHLEDVQMTPAQAIGLAEVLPECPQLAHLNILENPEISALASASDESSQEEACALYASLMVAVRVSDSIMCVDVDVPSPESSEVVKALAKQVVAHCLRNMERCTAQETGISDSTAAVSDVGDKNVELPDVLLHLVGHETDTDETNVSDDDGSSVAPDEDYIVGGTGLVKALNYCLLEKASDNLRRKTSLPGIGSRPGSGTATPRSSSRIGHRNSTSTSAKAKVMSKNLLTSARKIRARLQPALAREARASNDMAYKRLLFLDNTLQGIIQRFEAEYPECRPVSQPLNPQELSNRLANSLSSISSSSLRTDNDYATAPTSSTSTNAGDSVPSESLPAPASGLVNDAASAHTGGDSDMDDYLDEEYLPPLGLRSRHNSDVSLASRAQTLEEGRVHRMGQSVRRDVIRPGTPTLGLDDHDHRGHGHGHRFYGSRPGSPLLAAPGPEGRMALPLVERLKEWSGEESAVDDDDEDDVETPGVKTSQQSTDSSTTPTNLSAIKTASPPHPTYAPPSPPPPQDAPPVPPSSSHSSSAASFSSLSGSTSAADAPTMTNSATTTTTSAAASASTSTPSSLSSSHLPLPTYPTSTTPSQIFPPNNLTTTTATNPAPAAPLPLSIPNDDDLSPRPHEPRDAWERRIRAHFVGVNAEELRRMEQDRPAEWARFREAQIAALVNAGRVRWEDVKGEFDDL</sequence>
<feature type="compositionally biased region" description="Polar residues" evidence="1">
    <location>
        <begin position="952"/>
        <end position="974"/>
    </location>
</feature>
<feature type="region of interest" description="Disordered" evidence="1">
    <location>
        <begin position="1057"/>
        <end position="1116"/>
    </location>
</feature>
<name>A0ABR1K947_9PEZI</name>
<feature type="compositionally biased region" description="Basic and acidic residues" evidence="1">
    <location>
        <begin position="405"/>
        <end position="417"/>
    </location>
</feature>
<feature type="compositionally biased region" description="Low complexity" evidence="1">
    <location>
        <begin position="149"/>
        <end position="165"/>
    </location>
</feature>
<feature type="region of interest" description="Disordered" evidence="1">
    <location>
        <begin position="1213"/>
        <end position="1384"/>
    </location>
</feature>
<dbReference type="PANTHER" id="PTHR45690">
    <property type="entry name" value="NACHT, LRR AND PYD DOMAINS-CONTAINING PROTEIN 12"/>
    <property type="match status" value="1"/>
</dbReference>
<organism evidence="2 3">
    <name type="scientific">Phyllosticta citriasiana</name>
    <dbReference type="NCBI Taxonomy" id="595635"/>
    <lineage>
        <taxon>Eukaryota</taxon>
        <taxon>Fungi</taxon>
        <taxon>Dikarya</taxon>
        <taxon>Ascomycota</taxon>
        <taxon>Pezizomycotina</taxon>
        <taxon>Dothideomycetes</taxon>
        <taxon>Dothideomycetes incertae sedis</taxon>
        <taxon>Botryosphaeriales</taxon>
        <taxon>Phyllostictaceae</taxon>
        <taxon>Phyllosticta</taxon>
    </lineage>
</organism>
<dbReference type="PANTHER" id="PTHR45690:SF4">
    <property type="entry name" value="NACHT, LRR AND PYD DOMAINS-CONTAINING PROTEIN 10"/>
    <property type="match status" value="1"/>
</dbReference>
<accession>A0ABR1K947</accession>
<feature type="region of interest" description="Disordered" evidence="1">
    <location>
        <begin position="280"/>
        <end position="422"/>
    </location>
</feature>
<dbReference type="EMBL" id="JBBPHU010000016">
    <property type="protein sequence ID" value="KAK7509705.1"/>
    <property type="molecule type" value="Genomic_DNA"/>
</dbReference>
<feature type="compositionally biased region" description="Acidic residues" evidence="1">
    <location>
        <begin position="1217"/>
        <end position="1228"/>
    </location>
</feature>
<feature type="region of interest" description="Disordered" evidence="1">
    <location>
        <begin position="73"/>
        <end position="258"/>
    </location>
</feature>
<feature type="region of interest" description="Disordered" evidence="1">
    <location>
        <begin position="36"/>
        <end position="60"/>
    </location>
</feature>
<protein>
    <recommendedName>
        <fullName evidence="4">RNI-like protein</fullName>
    </recommendedName>
</protein>
<feature type="compositionally biased region" description="Low complexity" evidence="1">
    <location>
        <begin position="36"/>
        <end position="47"/>
    </location>
</feature>
<feature type="compositionally biased region" description="Basic and acidic residues" evidence="1">
    <location>
        <begin position="285"/>
        <end position="295"/>
    </location>
</feature>
<evidence type="ECO:0008006" key="4">
    <source>
        <dbReference type="Google" id="ProtNLM"/>
    </source>
</evidence>